<reference evidence="1 2" key="1">
    <citation type="submission" date="2017-11" db="EMBL/GenBank/DDBJ databases">
        <title>Genomic Encyclopedia of Archaeal and Bacterial Type Strains, Phase II (KMG-II): From Individual Species to Whole Genera.</title>
        <authorList>
            <person name="Goeker M."/>
        </authorList>
    </citation>
    <scope>NUCLEOTIDE SEQUENCE [LARGE SCALE GENOMIC DNA]</scope>
    <source>
        <strain evidence="1 2">DSM 29128</strain>
    </source>
</reference>
<evidence type="ECO:0000313" key="1">
    <source>
        <dbReference type="EMBL" id="PJI84223.1"/>
    </source>
</evidence>
<protein>
    <submittedName>
        <fullName evidence="1">Uncharacterized protein</fullName>
    </submittedName>
</protein>
<accession>A0A2M8VZX8</accession>
<dbReference type="RefSeq" id="WP_211095410.1">
    <property type="nucleotide sequence ID" value="NZ_PGTY01000006.1"/>
</dbReference>
<organism evidence="1 2">
    <name type="scientific">Yoonia maricola</name>
    <dbReference type="NCBI Taxonomy" id="420999"/>
    <lineage>
        <taxon>Bacteria</taxon>
        <taxon>Pseudomonadati</taxon>
        <taxon>Pseudomonadota</taxon>
        <taxon>Alphaproteobacteria</taxon>
        <taxon>Rhodobacterales</taxon>
        <taxon>Paracoccaceae</taxon>
        <taxon>Yoonia</taxon>
    </lineage>
</organism>
<sequence>HGLDLVTKITAPRPPAPRWVAIEVKTRMGNEVPFPSLSEAQQEANYLQEKVDSAIDGIASARRAVRTGSTRGRSWEDMIEHLDDIEDFEDAVGREDVTKILARAEVDTQGQLVGQIQAMDW</sequence>
<name>A0A2M8VZX8_9RHOB</name>
<comment type="caution">
    <text evidence="1">The sequence shown here is derived from an EMBL/GenBank/DDBJ whole genome shotgun (WGS) entry which is preliminary data.</text>
</comment>
<proteinExistence type="predicted"/>
<feature type="non-terminal residue" evidence="1">
    <location>
        <position position="1"/>
    </location>
</feature>
<dbReference type="Proteomes" id="UP000228531">
    <property type="component" value="Unassembled WGS sequence"/>
</dbReference>
<gene>
    <name evidence="1" type="ORF">BC777_3905</name>
</gene>
<dbReference type="EMBL" id="PGTY01000006">
    <property type="protein sequence ID" value="PJI84223.1"/>
    <property type="molecule type" value="Genomic_DNA"/>
</dbReference>
<keyword evidence="2" id="KW-1185">Reference proteome</keyword>
<dbReference type="AlphaFoldDB" id="A0A2M8VZX8"/>
<evidence type="ECO:0000313" key="2">
    <source>
        <dbReference type="Proteomes" id="UP000228531"/>
    </source>
</evidence>